<dbReference type="EMBL" id="JJQG01000148">
    <property type="protein sequence ID" value="KKH34844.1"/>
    <property type="molecule type" value="Genomic_DNA"/>
</dbReference>
<evidence type="ECO:0000313" key="16">
    <source>
        <dbReference type="EMBL" id="KKI01563.1"/>
    </source>
</evidence>
<evidence type="ECO:0000313" key="19">
    <source>
        <dbReference type="Proteomes" id="UP000033864"/>
    </source>
</evidence>
<evidence type="ECO:0000313" key="17">
    <source>
        <dbReference type="EMBL" id="KKI02747.1"/>
    </source>
</evidence>
<comment type="caution">
    <text evidence="10">The sequence shown here is derived from an EMBL/GenBank/DDBJ whole genome shotgun (WGS) entry which is preliminary data.</text>
</comment>
<evidence type="ECO:0000313" key="31">
    <source>
        <dbReference type="Proteomes" id="UP000034872"/>
    </source>
</evidence>
<dbReference type="AlphaFoldDB" id="A0A0F8QQW0"/>
<dbReference type="EMBL" id="JJQX01000027">
    <property type="protein sequence ID" value="KKH99119.1"/>
    <property type="molecule type" value="Genomic_DNA"/>
</dbReference>
<evidence type="ECO:0000313" key="24">
    <source>
        <dbReference type="Proteomes" id="UP000034142"/>
    </source>
</evidence>
<evidence type="ECO:0000313" key="23">
    <source>
        <dbReference type="Proteomes" id="UP000034040"/>
    </source>
</evidence>
<dbReference type="Proteomes" id="UP000033864">
    <property type="component" value="Unassembled WGS sequence"/>
</dbReference>
<dbReference type="EMBL" id="JJQO01000083">
    <property type="protein sequence ID" value="KKH67253.1"/>
    <property type="molecule type" value="Genomic_DNA"/>
</dbReference>
<dbReference type="Proteomes" id="UP000033814">
    <property type="component" value="Unassembled WGS sequence"/>
</dbReference>
<evidence type="ECO:0000313" key="3">
    <source>
        <dbReference type="EMBL" id="KKH39161.1"/>
    </source>
</evidence>
<evidence type="ECO:0000313" key="4">
    <source>
        <dbReference type="EMBL" id="KKH50757.1"/>
    </source>
</evidence>
<dbReference type="EMBL" id="JJQS01000027">
    <property type="protein sequence ID" value="KKH77448.1"/>
    <property type="molecule type" value="Genomic_DNA"/>
</dbReference>
<dbReference type="Proteomes" id="UP000034232">
    <property type="component" value="Unassembled WGS sequence"/>
</dbReference>
<dbReference type="Proteomes" id="UP000034925">
    <property type="component" value="Unassembled WGS sequence"/>
</dbReference>
<organism evidence="10 23">
    <name type="scientific">Methanosarcina mazei</name>
    <name type="common">Methanosarcina frisia</name>
    <dbReference type="NCBI Taxonomy" id="2209"/>
    <lineage>
        <taxon>Archaea</taxon>
        <taxon>Methanobacteriati</taxon>
        <taxon>Methanobacteriota</taxon>
        <taxon>Stenosarchaea group</taxon>
        <taxon>Methanomicrobia</taxon>
        <taxon>Methanosarcinales</taxon>
        <taxon>Methanosarcinaceae</taxon>
        <taxon>Methanosarcina</taxon>
    </lineage>
</organism>
<dbReference type="EMBL" id="JJQP01000230">
    <property type="protein sequence ID" value="KKH63176.1"/>
    <property type="molecule type" value="Genomic_DNA"/>
</dbReference>
<evidence type="ECO:0000313" key="14">
    <source>
        <dbReference type="EMBL" id="KKH93706.1"/>
    </source>
</evidence>
<dbReference type="Proteomes" id="UP000034668">
    <property type="component" value="Unassembled WGS sequence"/>
</dbReference>
<evidence type="ECO:0000313" key="12">
    <source>
        <dbReference type="EMBL" id="KKH85463.1"/>
    </source>
</evidence>
<evidence type="ECO:0000313" key="32">
    <source>
        <dbReference type="Proteomes" id="UP000034925"/>
    </source>
</evidence>
<dbReference type="Proteomes" id="UP000034937">
    <property type="component" value="Unassembled WGS sequence"/>
</dbReference>
<evidence type="ECO:0000313" key="33">
    <source>
        <dbReference type="Proteomes" id="UP000034937"/>
    </source>
</evidence>
<dbReference type="EMBL" id="JJRA01000097">
    <property type="protein sequence ID" value="KKI02747.1"/>
    <property type="molecule type" value="Genomic_DNA"/>
</dbReference>
<evidence type="ECO:0000313" key="27">
    <source>
        <dbReference type="Proteomes" id="UP000034668"/>
    </source>
</evidence>
<evidence type="ECO:0000313" key="22">
    <source>
        <dbReference type="Proteomes" id="UP000034021"/>
    </source>
</evidence>
<protein>
    <submittedName>
        <fullName evidence="10">Uncharacterized protein</fullName>
    </submittedName>
</protein>
<gene>
    <name evidence="1" type="ORF">DU31_10200</name>
    <name evidence="3" type="ORF">DU50_11165</name>
    <name evidence="2" type="ORF">DU54_10150</name>
    <name evidence="6" type="ORF">DU73_10730</name>
    <name evidence="7" type="ORF">DU75_21585</name>
    <name evidence="5" type="ORF">DU76_16755</name>
    <name evidence="10" type="ORF">DU77_17975</name>
    <name evidence="11" type="ORF">DU78_10935</name>
    <name evidence="15" type="ORF">DU79_11335</name>
    <name evidence="17" type="ORF">DU81_14260</name>
    <name evidence="12" type="ORF">DU82_04980</name>
    <name evidence="16" type="ORF">DU83_08350</name>
    <name evidence="14" type="ORF">DU84_04670</name>
    <name evidence="4" type="ORF">DU85_06850</name>
    <name evidence="9" type="ORF">DU86_11225</name>
    <name evidence="8" type="ORF">DU87_16310</name>
    <name evidence="13" type="ORF">DU88_04370</name>
</gene>
<evidence type="ECO:0000313" key="18">
    <source>
        <dbReference type="Proteomes" id="UP000033814"/>
    </source>
</evidence>
<dbReference type="Proteomes" id="UP000034021">
    <property type="component" value="Unassembled WGS sequence"/>
</dbReference>
<dbReference type="RefSeq" id="WP_048041526.1">
    <property type="nucleotide sequence ID" value="NZ_JBLVWA010000191.1"/>
</dbReference>
<dbReference type="EMBL" id="JJQH01000113">
    <property type="protein sequence ID" value="KKH39161.1"/>
    <property type="molecule type" value="Genomic_DNA"/>
</dbReference>
<dbReference type="Proteomes" id="UP000033933">
    <property type="component" value="Unassembled WGS sequence"/>
</dbReference>
<dbReference type="Proteomes" id="UP000034040">
    <property type="component" value="Unassembled WGS sequence"/>
</dbReference>
<evidence type="ECO:0000313" key="25">
    <source>
        <dbReference type="Proteomes" id="UP000034232"/>
    </source>
</evidence>
<dbReference type="EMBL" id="JJQJ01000077">
    <property type="protein sequence ID" value="KKH50757.1"/>
    <property type="molecule type" value="Genomic_DNA"/>
</dbReference>
<name>A0A0F8QQW0_METMZ</name>
<dbReference type="EMBL" id="JJQM01000097">
    <property type="protein sequence ID" value="KKH54351.1"/>
    <property type="molecule type" value="Genomic_DNA"/>
</dbReference>
<dbReference type="EMBL" id="JJQT01000060">
    <property type="protein sequence ID" value="KKH80997.1"/>
    <property type="molecule type" value="Genomic_DNA"/>
</dbReference>
<evidence type="ECO:0000313" key="10">
    <source>
        <dbReference type="EMBL" id="KKH77448.1"/>
    </source>
</evidence>
<evidence type="ECO:0000313" key="5">
    <source>
        <dbReference type="EMBL" id="KKH54351.1"/>
    </source>
</evidence>
<dbReference type="EMBL" id="JJQQ01000039">
    <property type="protein sequence ID" value="KKH69090.1"/>
    <property type="molecule type" value="Genomic_DNA"/>
</dbReference>
<dbReference type="Proteomes" id="UP000034692">
    <property type="component" value="Unassembled WGS sequence"/>
</dbReference>
<evidence type="ECO:0000313" key="1">
    <source>
        <dbReference type="EMBL" id="KKF99582.1"/>
    </source>
</evidence>
<evidence type="ECO:0000313" key="2">
    <source>
        <dbReference type="EMBL" id="KKH34844.1"/>
    </source>
</evidence>
<evidence type="ECO:0000313" key="13">
    <source>
        <dbReference type="EMBL" id="KKH91030.1"/>
    </source>
</evidence>
<dbReference type="EMBL" id="JJQZ01000126">
    <property type="protein sequence ID" value="KKH93706.1"/>
    <property type="molecule type" value="Genomic_DNA"/>
</dbReference>
<evidence type="ECO:0000313" key="20">
    <source>
        <dbReference type="Proteomes" id="UP000033885"/>
    </source>
</evidence>
<dbReference type="Proteomes" id="UP000034547">
    <property type="component" value="Unassembled WGS sequence"/>
</dbReference>
<sequence>MPESSSKNNSLNSQIENFLSTFSLTRTKALLRGILYSTLKMELAVIVDRDICNREYPYSYSEYTKEQNEIVFSCGRVFRFVIDNEADFFEMKETLPLLVSGEFCDDAAPVSKGMDRELRCIDPTVPESYFEDAFCEVSPYE</sequence>
<evidence type="ECO:0000313" key="8">
    <source>
        <dbReference type="EMBL" id="KKH69090.1"/>
    </source>
</evidence>
<evidence type="ECO:0000313" key="7">
    <source>
        <dbReference type="EMBL" id="KKH67253.1"/>
    </source>
</evidence>
<evidence type="ECO:0000313" key="9">
    <source>
        <dbReference type="EMBL" id="KKH71461.1"/>
    </source>
</evidence>
<evidence type="ECO:0000313" key="11">
    <source>
        <dbReference type="EMBL" id="KKH80997.1"/>
    </source>
</evidence>
<accession>A0A0F8QQW0</accession>
<dbReference type="Proteomes" id="UP000034872">
    <property type="component" value="Unassembled WGS sequence"/>
</dbReference>
<proteinExistence type="predicted"/>
<dbReference type="EMBL" id="JJQV01000031">
    <property type="protein sequence ID" value="KKH85463.1"/>
    <property type="molecule type" value="Genomic_DNA"/>
</dbReference>
<dbReference type="EMBL" id="JJOR01000158">
    <property type="protein sequence ID" value="KKF99582.1"/>
    <property type="molecule type" value="Genomic_DNA"/>
</dbReference>
<evidence type="ECO:0000313" key="26">
    <source>
        <dbReference type="Proteomes" id="UP000034547"/>
    </source>
</evidence>
<reference evidence="18 19" key="1">
    <citation type="journal article" date="2015" name="ISME J.">
        <title>Genomic and phenotypic differentiation among Methanosarcina mazei populations from Columbia River sediment.</title>
        <authorList>
            <person name="Youngblut N.D."/>
            <person name="Wirth J.S."/>
            <person name="Henriksen J.R."/>
            <person name="Smith M."/>
            <person name="Simon H."/>
            <person name="Metcalf W.W."/>
            <person name="Whitaker R.J."/>
        </authorList>
    </citation>
    <scope>NUCLEOTIDE SEQUENCE [LARGE SCALE GENOMIC DNA]</scope>
    <source>
        <strain evidence="2 29">1.H.A.1A.1</strain>
        <strain evidence="3 22">1.H.A.1A.3</strain>
        <strain evidence="4 19">1.H.A.1A.6</strain>
        <strain evidence="5 25">1.H.A.2.3</strain>
        <strain evidence="7 28">1.H.A.2.7</strain>
        <strain evidence="6">1.H.A.2.8</strain>
        <strain evidence="8 21">1.H.M.0.1</strain>
        <strain evidence="9 32">1.H.M.1A.1</strain>
        <strain evidence="10 23">1.H.M.1A.2</strain>
        <strain evidence="11 30">1.H.M.1A.3</strain>
        <strain evidence="12 18">1.H.M.2.2</strain>
        <strain evidence="13 33">1.H.M.2.3</strain>
        <strain evidence="15 27">1.H.M.2.4</strain>
        <strain evidence="14 31">1.H.T.2.1</strain>
        <strain evidence="17 20">1.H.T.2.3</strain>
        <strain evidence="16 26">1.H.T.2.5</strain>
        <strain evidence="1 24">2.F.A.2.3</strain>
    </source>
</reference>
<dbReference type="Proteomes" id="UP000034842">
    <property type="component" value="Unassembled WGS sequence"/>
</dbReference>
<evidence type="ECO:0000313" key="21">
    <source>
        <dbReference type="Proteomes" id="UP000033933"/>
    </source>
</evidence>
<dbReference type="EMBL" id="JJQR01000151">
    <property type="protein sequence ID" value="KKH71461.1"/>
    <property type="molecule type" value="Genomic_DNA"/>
</dbReference>
<dbReference type="Proteomes" id="UP000033885">
    <property type="component" value="Unassembled WGS sequence"/>
</dbReference>
<dbReference type="Proteomes" id="UP000034758">
    <property type="component" value="Unassembled WGS sequence"/>
</dbReference>
<evidence type="ECO:0000313" key="29">
    <source>
        <dbReference type="Proteomes" id="UP000034758"/>
    </source>
</evidence>
<evidence type="ECO:0000313" key="6">
    <source>
        <dbReference type="EMBL" id="KKH63176.1"/>
    </source>
</evidence>
<evidence type="ECO:0000313" key="15">
    <source>
        <dbReference type="EMBL" id="KKH99119.1"/>
    </source>
</evidence>
<dbReference type="EMBL" id="JJQW01000011">
    <property type="protein sequence ID" value="KKH91030.1"/>
    <property type="molecule type" value="Genomic_DNA"/>
</dbReference>
<dbReference type="EMBL" id="JJRB01000119">
    <property type="protein sequence ID" value="KKI01563.1"/>
    <property type="molecule type" value="Genomic_DNA"/>
</dbReference>
<evidence type="ECO:0000313" key="28">
    <source>
        <dbReference type="Proteomes" id="UP000034692"/>
    </source>
</evidence>
<evidence type="ECO:0000313" key="30">
    <source>
        <dbReference type="Proteomes" id="UP000034842"/>
    </source>
</evidence>
<dbReference type="Proteomes" id="UP000034142">
    <property type="component" value="Unassembled WGS sequence"/>
</dbReference>
<dbReference type="PATRIC" id="fig|2209.51.peg.2420"/>